<accession>A0A5C8F778</accession>
<organism evidence="2 3">
    <name type="scientific">Brachyspira aalborgi</name>
    <dbReference type="NCBI Taxonomy" id="29522"/>
    <lineage>
        <taxon>Bacteria</taxon>
        <taxon>Pseudomonadati</taxon>
        <taxon>Spirochaetota</taxon>
        <taxon>Spirochaetia</taxon>
        <taxon>Brachyspirales</taxon>
        <taxon>Brachyspiraceae</taxon>
        <taxon>Brachyspira</taxon>
    </lineage>
</organism>
<dbReference type="RefSeq" id="WP_147527146.1">
    <property type="nucleotide sequence ID" value="NZ_SAYG01000009.1"/>
</dbReference>
<dbReference type="EMBL" id="SAYG01000009">
    <property type="protein sequence ID" value="TXJ44460.1"/>
    <property type="molecule type" value="Genomic_DNA"/>
</dbReference>
<feature type="chain" id="PRO_5022830678" description="HNH endonuclease" evidence="1">
    <location>
        <begin position="27"/>
        <end position="514"/>
    </location>
</feature>
<name>A0A5C8F778_9SPIR</name>
<evidence type="ECO:0000313" key="2">
    <source>
        <dbReference type="EMBL" id="TXJ44460.1"/>
    </source>
</evidence>
<sequence>MNIYKRIILIIALISFLLSCKNSTNANVNVNTNNISSVIFEEIIEEDIIYEDIIHEDIIYENIIYEDITYEDIIHEIEIFEDTIYEDIIVEDIDMQFTTIKDFEDNFDNCFSSDALMYDIDWAGVIGKFSVGTAVIVCTGVISFVSASLGQSQLAFVFATSSKEAIKEALIGAAIGGALNTAVETIKKRGVIDKSALKYVIEGAAEGFMWGAITGATLGLYKGFKILAKNPILDSSGRLIGIPDEMGNLLDDAGKIKGAILIDNFIEDNSHRIIGKLDDNGKLIKNYKSYIPDNNLIYTVSSKNPRYEIKNKGVYLVRNDEYIGQIDDAGRIIKDGILKGEIDANGKLIPSIQESINRGVVLSPDGKVLNLNGLKIEKSTDRGIRNIKNSEGRIIGQIDDNNRLISDWREKNINPARRVGVKSAKDCIIANKWSYLEAIKNGVIDKSVSKEAYKMFLETGKGLEGHHIKNVANNPNYASRSDNIIFMSRQAHKEAHSGNFQNATKGNFTKLKCK</sequence>
<dbReference type="AlphaFoldDB" id="A0A5C8F778"/>
<gene>
    <name evidence="2" type="ORF">EPJ70_09595</name>
</gene>
<feature type="signal peptide" evidence="1">
    <location>
        <begin position="1"/>
        <end position="26"/>
    </location>
</feature>
<keyword evidence="1" id="KW-0732">Signal</keyword>
<proteinExistence type="predicted"/>
<dbReference type="PROSITE" id="PS51257">
    <property type="entry name" value="PROKAR_LIPOPROTEIN"/>
    <property type="match status" value="1"/>
</dbReference>
<comment type="caution">
    <text evidence="2">The sequence shown here is derived from an EMBL/GenBank/DDBJ whole genome shotgun (WGS) entry which is preliminary data.</text>
</comment>
<protein>
    <recommendedName>
        <fullName evidence="4">HNH endonuclease</fullName>
    </recommendedName>
</protein>
<evidence type="ECO:0000256" key="1">
    <source>
        <dbReference type="SAM" id="SignalP"/>
    </source>
</evidence>
<reference evidence="2 3" key="1">
    <citation type="journal article" date="1992" name="Lakartidningen">
        <title>[Penicillin V and not amoxicillin is the first choice preparation in acute otitis].</title>
        <authorList>
            <person name="Kamme C."/>
            <person name="Lundgren K."/>
            <person name="Prellner K."/>
        </authorList>
    </citation>
    <scope>NUCLEOTIDE SEQUENCE [LARGE SCALE GENOMIC DNA]</scope>
    <source>
        <strain evidence="2 3">PC3714II</strain>
    </source>
</reference>
<dbReference type="Proteomes" id="UP000324574">
    <property type="component" value="Unassembled WGS sequence"/>
</dbReference>
<evidence type="ECO:0000313" key="3">
    <source>
        <dbReference type="Proteomes" id="UP000324574"/>
    </source>
</evidence>
<evidence type="ECO:0008006" key="4">
    <source>
        <dbReference type="Google" id="ProtNLM"/>
    </source>
</evidence>